<dbReference type="EMBL" id="FRAF01000016">
    <property type="protein sequence ID" value="SHK54115.1"/>
    <property type="molecule type" value="Genomic_DNA"/>
</dbReference>
<feature type="transmembrane region" description="Helical" evidence="1">
    <location>
        <begin position="68"/>
        <end position="93"/>
    </location>
</feature>
<evidence type="ECO:0008006" key="4">
    <source>
        <dbReference type="Google" id="ProtNLM"/>
    </source>
</evidence>
<keyword evidence="1" id="KW-1133">Transmembrane helix</keyword>
<organism evidence="2 3">
    <name type="scientific">Alicyclobacillus tolerans</name>
    <dbReference type="NCBI Taxonomy" id="90970"/>
    <lineage>
        <taxon>Bacteria</taxon>
        <taxon>Bacillati</taxon>
        <taxon>Bacillota</taxon>
        <taxon>Bacilli</taxon>
        <taxon>Bacillales</taxon>
        <taxon>Alicyclobacillaceae</taxon>
        <taxon>Alicyclobacillus</taxon>
    </lineage>
</organism>
<sequence>MKRDGLQARLKAIQWIGVAIFVVTALLWLVIAHWRVWINGLLLGELGGAVVVLSMIRGGQPDGRSSGAPLFLSGMLGMVIRFAALVVVMVIAAKWRHIFNPYMALVGFLFGFVLIFAGLYGYAKNQDTTSSESR</sequence>
<feature type="transmembrane region" description="Helical" evidence="1">
    <location>
        <begin position="12"/>
        <end position="31"/>
    </location>
</feature>
<protein>
    <recommendedName>
        <fullName evidence="4">ATP synthase I chain</fullName>
    </recommendedName>
</protein>
<gene>
    <name evidence="2" type="ORF">SAMN05443507_11617</name>
</gene>
<proteinExistence type="predicted"/>
<name>A0A1M6TAU8_9BACL</name>
<dbReference type="Proteomes" id="UP000184016">
    <property type="component" value="Unassembled WGS sequence"/>
</dbReference>
<feature type="transmembrane region" description="Helical" evidence="1">
    <location>
        <begin position="99"/>
        <end position="123"/>
    </location>
</feature>
<feature type="transmembrane region" description="Helical" evidence="1">
    <location>
        <begin position="37"/>
        <end position="56"/>
    </location>
</feature>
<dbReference type="AlphaFoldDB" id="A0A1M6TAU8"/>
<reference evidence="3" key="1">
    <citation type="submission" date="2016-11" db="EMBL/GenBank/DDBJ databases">
        <authorList>
            <person name="Varghese N."/>
            <person name="Submissions S."/>
        </authorList>
    </citation>
    <scope>NUCLEOTIDE SEQUENCE [LARGE SCALE GENOMIC DNA]</scope>
    <source>
        <strain evidence="3">USBA-503</strain>
    </source>
</reference>
<evidence type="ECO:0000256" key="1">
    <source>
        <dbReference type="SAM" id="Phobius"/>
    </source>
</evidence>
<accession>A0A1M6TAU8</accession>
<evidence type="ECO:0000313" key="3">
    <source>
        <dbReference type="Proteomes" id="UP000184016"/>
    </source>
</evidence>
<dbReference type="RefSeq" id="WP_242650296.1">
    <property type="nucleotide sequence ID" value="NZ_FRAF01000016.1"/>
</dbReference>
<evidence type="ECO:0000313" key="2">
    <source>
        <dbReference type="EMBL" id="SHK54115.1"/>
    </source>
</evidence>
<keyword evidence="1" id="KW-0472">Membrane</keyword>
<keyword evidence="1" id="KW-0812">Transmembrane</keyword>
<keyword evidence="3" id="KW-1185">Reference proteome</keyword>
<dbReference type="STRING" id="1830138.SAMN05443507_11617"/>